<reference evidence="6 7" key="1">
    <citation type="submission" date="2020-07" db="EMBL/GenBank/DDBJ databases">
        <title>Sequencing the genomes of 1000 actinobacteria strains.</title>
        <authorList>
            <person name="Klenk H.-P."/>
        </authorList>
    </citation>
    <scope>NUCLEOTIDE SEQUENCE [LARGE SCALE GENOMIC DNA]</scope>
    <source>
        <strain evidence="6 7">DSM 27576</strain>
    </source>
</reference>
<dbReference type="InterPro" id="IPR003833">
    <property type="entry name" value="CT_C_D"/>
</dbReference>
<feature type="domain" description="Carboxyltransferase" evidence="4">
    <location>
        <begin position="14"/>
        <end position="206"/>
    </location>
</feature>
<evidence type="ECO:0000256" key="2">
    <source>
        <dbReference type="ARBA" id="ARBA00022801"/>
    </source>
</evidence>
<dbReference type="SUPFAM" id="SSF160467">
    <property type="entry name" value="PH0987 N-terminal domain-like"/>
    <property type="match status" value="1"/>
</dbReference>
<feature type="domain" description="Carboxyltransferase" evidence="5">
    <location>
        <begin position="262"/>
        <end position="524"/>
    </location>
</feature>
<keyword evidence="2" id="KW-0378">Hydrolase</keyword>
<organism evidence="6 7">
    <name type="scientific">Microbacterium halimionae</name>
    <dbReference type="NCBI Taxonomy" id="1526413"/>
    <lineage>
        <taxon>Bacteria</taxon>
        <taxon>Bacillati</taxon>
        <taxon>Actinomycetota</taxon>
        <taxon>Actinomycetes</taxon>
        <taxon>Micrococcales</taxon>
        <taxon>Microbacteriaceae</taxon>
        <taxon>Microbacterium</taxon>
    </lineage>
</organism>
<keyword evidence="1" id="KW-0547">Nucleotide-binding</keyword>
<dbReference type="Gene3D" id="3.30.1360.40">
    <property type="match status" value="1"/>
</dbReference>
<sequence>MVIPDEKKARGSAIRVLPFGAAALLAEVDTLPQVLDLHAALAASRPAGVVDLVPAARTVLVRIDPQRLTLAAARTWITEAETDAAPIRLDSAPVIELQVAYDGPDLAGTASALGVSVDALVSAHQAAHWVVAFTGFAPGFGYLVSDEWHFDVPRLDSPRTRVPPGAVGLAGDFTGAYPRATPGGWRLIGTTEAVLFNPDAASPVLLTPGSRVRFVAAGPTREAVIAAPPALPERPNVPAAFTIAAPGWQSTVQDRGRPGAASLGIAPSGALDRGALAVANRLVGNSEDAAAIEVTGGGFRAVAERDLWIALAGARGVARVGALALDALAATLWPEGEELEISAFEHGIRAYLAVRGGVAGPISAGSRSSDVLAGLGRAAYASGDGVALANDVVGPVPPLDIAPWTAPTDDVIELGAEAGPRGEWFAASAHEALFEALWTISADANRVGVRLEGPVLERTRPGELPSEGMIPGAIQVPPSGQPTILLADGPVTGGYPVIAVVSDASLDALAQARPGMRVRFRHGI</sequence>
<dbReference type="InterPro" id="IPR029000">
    <property type="entry name" value="Cyclophilin-like_dom_sf"/>
</dbReference>
<dbReference type="PANTHER" id="PTHR43309:SF3">
    <property type="entry name" value="5-OXOPROLINASE SUBUNIT C"/>
    <property type="match status" value="1"/>
</dbReference>
<proteinExistence type="predicted"/>
<dbReference type="EMBL" id="JACGWY010000009">
    <property type="protein sequence ID" value="MBA8817637.1"/>
    <property type="molecule type" value="Genomic_DNA"/>
</dbReference>
<dbReference type="RefSeq" id="WP_182486559.1">
    <property type="nucleotide sequence ID" value="NZ_JAAOZB010000001.1"/>
</dbReference>
<accession>A0A7W3JRE5</accession>
<dbReference type="GO" id="GO:0016787">
    <property type="term" value="F:hydrolase activity"/>
    <property type="evidence" value="ECO:0007669"/>
    <property type="project" value="UniProtKB-KW"/>
</dbReference>
<dbReference type="GO" id="GO:0005524">
    <property type="term" value="F:ATP binding"/>
    <property type="evidence" value="ECO:0007669"/>
    <property type="project" value="UniProtKB-KW"/>
</dbReference>
<dbReference type="SUPFAM" id="SSF50891">
    <property type="entry name" value="Cyclophilin-like"/>
    <property type="match status" value="2"/>
</dbReference>
<name>A0A7W3JRE5_9MICO</name>
<evidence type="ECO:0000259" key="5">
    <source>
        <dbReference type="SMART" id="SM00797"/>
    </source>
</evidence>
<dbReference type="Pfam" id="PF02626">
    <property type="entry name" value="CT_A_B"/>
    <property type="match status" value="1"/>
</dbReference>
<evidence type="ECO:0000256" key="1">
    <source>
        <dbReference type="ARBA" id="ARBA00022741"/>
    </source>
</evidence>
<dbReference type="PANTHER" id="PTHR43309">
    <property type="entry name" value="5-OXOPROLINASE SUBUNIT C"/>
    <property type="match status" value="1"/>
</dbReference>
<evidence type="ECO:0000313" key="6">
    <source>
        <dbReference type="EMBL" id="MBA8817637.1"/>
    </source>
</evidence>
<dbReference type="Gene3D" id="2.40.100.10">
    <property type="entry name" value="Cyclophilin-like"/>
    <property type="match status" value="2"/>
</dbReference>
<protein>
    <submittedName>
        <fullName evidence="6">KipI family sensor histidine kinase inhibitor</fullName>
    </submittedName>
</protein>
<evidence type="ECO:0000256" key="3">
    <source>
        <dbReference type="ARBA" id="ARBA00022840"/>
    </source>
</evidence>
<keyword evidence="3" id="KW-0067">ATP-binding</keyword>
<dbReference type="InterPro" id="IPR003778">
    <property type="entry name" value="CT_A_B"/>
</dbReference>
<dbReference type="Proteomes" id="UP000526083">
    <property type="component" value="Unassembled WGS sequence"/>
</dbReference>
<dbReference type="SMART" id="SM00796">
    <property type="entry name" value="AHS1"/>
    <property type="match status" value="1"/>
</dbReference>
<keyword evidence="7" id="KW-1185">Reference proteome</keyword>
<dbReference type="SMART" id="SM00797">
    <property type="entry name" value="AHS2"/>
    <property type="match status" value="1"/>
</dbReference>
<dbReference type="AlphaFoldDB" id="A0A7W3JRE5"/>
<evidence type="ECO:0000259" key="4">
    <source>
        <dbReference type="SMART" id="SM00796"/>
    </source>
</evidence>
<comment type="caution">
    <text evidence="6">The sequence shown here is derived from an EMBL/GenBank/DDBJ whole genome shotgun (WGS) entry which is preliminary data.</text>
</comment>
<evidence type="ECO:0000313" key="7">
    <source>
        <dbReference type="Proteomes" id="UP000526083"/>
    </source>
</evidence>
<dbReference type="InterPro" id="IPR052708">
    <property type="entry name" value="PxpC"/>
</dbReference>
<dbReference type="Pfam" id="PF02682">
    <property type="entry name" value="CT_C_D"/>
    <property type="match status" value="1"/>
</dbReference>
<gene>
    <name evidence="6" type="ORF">FHX48_002742</name>
</gene>